<reference evidence="3 4" key="1">
    <citation type="submission" date="2016-03" db="EMBL/GenBank/DDBJ databases">
        <authorList>
            <person name="Ploux O."/>
        </authorList>
    </citation>
    <scope>NUCLEOTIDE SEQUENCE [LARGE SCALE GENOMIC DNA]</scope>
    <source>
        <strain evidence="3 4">UAMH 11012</strain>
    </source>
</reference>
<dbReference type="Pfam" id="PF26639">
    <property type="entry name" value="Het-6_barrel"/>
    <property type="match status" value="1"/>
</dbReference>
<feature type="region of interest" description="Disordered" evidence="1">
    <location>
        <begin position="19"/>
        <end position="44"/>
    </location>
</feature>
<organism evidence="3 4">
    <name type="scientific">Phialocephala subalpina</name>
    <dbReference type="NCBI Taxonomy" id="576137"/>
    <lineage>
        <taxon>Eukaryota</taxon>
        <taxon>Fungi</taxon>
        <taxon>Dikarya</taxon>
        <taxon>Ascomycota</taxon>
        <taxon>Pezizomycotina</taxon>
        <taxon>Leotiomycetes</taxon>
        <taxon>Helotiales</taxon>
        <taxon>Mollisiaceae</taxon>
        <taxon>Phialocephala</taxon>
        <taxon>Phialocephala fortinii species complex</taxon>
    </lineage>
</organism>
<feature type="domain" description="Heterokaryon incompatibility" evidence="2">
    <location>
        <begin position="91"/>
        <end position="253"/>
    </location>
</feature>
<protein>
    <recommendedName>
        <fullName evidence="2">Heterokaryon incompatibility domain-containing protein</fullName>
    </recommendedName>
</protein>
<sequence>MSSAQQDFWTAIKATSRSFGDHRRKYDPHDSDDENTGKDSHEAVPTAKYQYTDLSNAENCIRLLELQPGHRYDTIICQLKEISLDASVNQYDALSYVWGIPGGESTPIQVNDGSLIVGSSLHEALKHLRYPDRPRFLWVDAICINQSSIWERNIQVPMMCEIYRNAACTVCFLGPERRTTRSMYAMLEELAQESKALEVDDPTYDAMDTIPAFVNHLPVHPVKTKLFDKYVGDYTIIDIAQRKWWHRAWTVQELMLSSNAIMMTGRYTITWKNLCAAVDHGLNTRIWGTVMFGAVMNPVVVPYISMRALMVRYHRPNQLGSPAVDLLHLLAHCRHRESTDARDKIYAVLGLLRDTHPEALRPESSDALDVELGYSYDVVYVYRKMCQELIQKLGNLDVLGICPKTTRPLPSWATDWSIMDSIGSPLMQDSLDRTRTTHAAKHTKANARFADDGACMIISGYELTSVVALAETLPVPVIKNRAGSTAEVPIDIKALIPDLKVMAPNTNGIYDTYKAKFKIFMALFKFIFKIIIIGLKLQCQLIRDDSREFMSVFNTLFAWERFADAQPPTNPGVKSDEVYWQTLCAGTYKNGSTEETGMLFKTWSDLLQPLRKFMEYHPHINEKLPMAGMAIYMRATWQSYGEFWPYTACSQHRRLGRAANGWLCLLPEETKVGDLVFIASGGRVPLIIRPGKNGHNTFVGEAYVHGIMDGEAFDEGNCVDVEIR</sequence>
<dbReference type="InterPro" id="IPR052895">
    <property type="entry name" value="HetReg/Transcr_Mod"/>
</dbReference>
<keyword evidence="4" id="KW-1185">Reference proteome</keyword>
<name>A0A1L7XK45_9HELO</name>
<gene>
    <name evidence="3" type="ORF">PAC_15331</name>
</gene>
<dbReference type="EMBL" id="FJOG01000031">
    <property type="protein sequence ID" value="CZR65431.1"/>
    <property type="molecule type" value="Genomic_DNA"/>
</dbReference>
<dbReference type="InterPro" id="IPR010730">
    <property type="entry name" value="HET"/>
</dbReference>
<evidence type="ECO:0000313" key="4">
    <source>
        <dbReference type="Proteomes" id="UP000184330"/>
    </source>
</evidence>
<evidence type="ECO:0000256" key="1">
    <source>
        <dbReference type="SAM" id="MobiDB-lite"/>
    </source>
</evidence>
<dbReference type="AlphaFoldDB" id="A0A1L7XK45"/>
<dbReference type="PANTHER" id="PTHR24148">
    <property type="entry name" value="ANKYRIN REPEAT DOMAIN-CONTAINING PROTEIN 39 HOMOLOG-RELATED"/>
    <property type="match status" value="1"/>
</dbReference>
<dbReference type="OrthoDB" id="5416609at2759"/>
<dbReference type="PANTHER" id="PTHR24148:SF64">
    <property type="entry name" value="HETEROKARYON INCOMPATIBILITY DOMAIN-CONTAINING PROTEIN"/>
    <property type="match status" value="1"/>
</dbReference>
<proteinExistence type="predicted"/>
<dbReference type="Pfam" id="PF06985">
    <property type="entry name" value="HET"/>
    <property type="match status" value="1"/>
</dbReference>
<evidence type="ECO:0000313" key="3">
    <source>
        <dbReference type="EMBL" id="CZR65431.1"/>
    </source>
</evidence>
<evidence type="ECO:0000259" key="2">
    <source>
        <dbReference type="Pfam" id="PF06985"/>
    </source>
</evidence>
<accession>A0A1L7XK45</accession>
<dbReference type="Proteomes" id="UP000184330">
    <property type="component" value="Unassembled WGS sequence"/>
</dbReference>
<dbReference type="STRING" id="576137.A0A1L7XK45"/>